<name>A0A0A3IEZ2_9BACI</name>
<dbReference type="SMART" id="SM00895">
    <property type="entry name" value="FCD"/>
    <property type="match status" value="1"/>
</dbReference>
<dbReference type="SUPFAM" id="SSF48008">
    <property type="entry name" value="GntR ligand-binding domain-like"/>
    <property type="match status" value="1"/>
</dbReference>
<dbReference type="AlphaFoldDB" id="A0A0A3IEZ2"/>
<comment type="caution">
    <text evidence="5">The sequence shown here is derived from an EMBL/GenBank/DDBJ whole genome shotgun (WGS) entry which is preliminary data.</text>
</comment>
<dbReference type="Pfam" id="PF00392">
    <property type="entry name" value="GntR"/>
    <property type="match status" value="1"/>
</dbReference>
<dbReference type="Proteomes" id="UP000030437">
    <property type="component" value="Unassembled WGS sequence"/>
</dbReference>
<evidence type="ECO:0000256" key="3">
    <source>
        <dbReference type="ARBA" id="ARBA00023163"/>
    </source>
</evidence>
<dbReference type="InterPro" id="IPR011711">
    <property type="entry name" value="GntR_C"/>
</dbReference>
<dbReference type="PROSITE" id="PS50949">
    <property type="entry name" value="HTH_GNTR"/>
    <property type="match status" value="1"/>
</dbReference>
<keyword evidence="3" id="KW-0804">Transcription</keyword>
<protein>
    <recommendedName>
        <fullName evidence="4">HTH gntR-type domain-containing protein</fullName>
    </recommendedName>
</protein>
<dbReference type="CDD" id="cd07377">
    <property type="entry name" value="WHTH_GntR"/>
    <property type="match status" value="1"/>
</dbReference>
<dbReference type="Gene3D" id="1.10.10.10">
    <property type="entry name" value="Winged helix-like DNA-binding domain superfamily/Winged helix DNA-binding domain"/>
    <property type="match status" value="1"/>
</dbReference>
<dbReference type="eggNOG" id="COG1802">
    <property type="taxonomic scope" value="Bacteria"/>
</dbReference>
<dbReference type="InterPro" id="IPR008920">
    <property type="entry name" value="TF_FadR/GntR_C"/>
</dbReference>
<dbReference type="EMBL" id="JPVP01000060">
    <property type="protein sequence ID" value="KGR82055.1"/>
    <property type="molecule type" value="Genomic_DNA"/>
</dbReference>
<reference evidence="5 6" key="1">
    <citation type="submission" date="2014-02" db="EMBL/GenBank/DDBJ databases">
        <title>Draft genome sequence of Lysinibacillus odysseyi NBRC 100172.</title>
        <authorList>
            <person name="Zhang F."/>
            <person name="Wang G."/>
            <person name="Zhang L."/>
        </authorList>
    </citation>
    <scope>NUCLEOTIDE SEQUENCE [LARGE SCALE GENOMIC DNA]</scope>
    <source>
        <strain evidence="5 6">NBRC 100172</strain>
    </source>
</reference>
<organism evidence="5 6">
    <name type="scientific">Lysinibacillus odysseyi 34hs-1 = NBRC 100172</name>
    <dbReference type="NCBI Taxonomy" id="1220589"/>
    <lineage>
        <taxon>Bacteria</taxon>
        <taxon>Bacillati</taxon>
        <taxon>Bacillota</taxon>
        <taxon>Bacilli</taxon>
        <taxon>Bacillales</taxon>
        <taxon>Bacillaceae</taxon>
        <taxon>Lysinibacillus</taxon>
    </lineage>
</organism>
<keyword evidence="6" id="KW-1185">Reference proteome</keyword>
<dbReference type="InterPro" id="IPR000524">
    <property type="entry name" value="Tscrpt_reg_HTH_GntR"/>
</dbReference>
<dbReference type="InterPro" id="IPR036390">
    <property type="entry name" value="WH_DNA-bd_sf"/>
</dbReference>
<sequence>MKKIETSKALRDIAFEAIKNAILNYELLPGQAIYERDLSEKLGISRTPIRESLSLLEREKWVISKPRVGTFINEITEENVEEVMEIRMIFDRFSLEKICGNITLEQIKILEDFIEEQEKNKNNLQKFIELDREFHSQIVLFAKNERLEKWFEEIGDQIRWFGLKAITKKSRIEETISEHKEIIKALKSQDINQLLIASNNHVGNTKNVIINQLRGNPNEERD</sequence>
<dbReference type="PANTHER" id="PTHR43537">
    <property type="entry name" value="TRANSCRIPTIONAL REGULATOR, GNTR FAMILY"/>
    <property type="match status" value="1"/>
</dbReference>
<dbReference type="PANTHER" id="PTHR43537:SF24">
    <property type="entry name" value="GLUCONATE OPERON TRANSCRIPTIONAL REPRESSOR"/>
    <property type="match status" value="1"/>
</dbReference>
<proteinExistence type="predicted"/>
<accession>A0A0A3IEZ2</accession>
<dbReference type="Gene3D" id="1.20.120.530">
    <property type="entry name" value="GntR ligand-binding domain-like"/>
    <property type="match status" value="1"/>
</dbReference>
<dbReference type="SMART" id="SM00345">
    <property type="entry name" value="HTH_GNTR"/>
    <property type="match status" value="1"/>
</dbReference>
<keyword evidence="1" id="KW-0805">Transcription regulation</keyword>
<keyword evidence="2" id="KW-0238">DNA-binding</keyword>
<dbReference type="GO" id="GO:0003677">
    <property type="term" value="F:DNA binding"/>
    <property type="evidence" value="ECO:0007669"/>
    <property type="project" value="UniProtKB-KW"/>
</dbReference>
<evidence type="ECO:0000259" key="4">
    <source>
        <dbReference type="PROSITE" id="PS50949"/>
    </source>
</evidence>
<evidence type="ECO:0000313" key="6">
    <source>
        <dbReference type="Proteomes" id="UP000030437"/>
    </source>
</evidence>
<evidence type="ECO:0000313" key="5">
    <source>
        <dbReference type="EMBL" id="KGR82055.1"/>
    </source>
</evidence>
<feature type="domain" description="HTH gntR-type" evidence="4">
    <location>
        <begin position="8"/>
        <end position="75"/>
    </location>
</feature>
<dbReference type="SUPFAM" id="SSF46785">
    <property type="entry name" value="Winged helix' DNA-binding domain"/>
    <property type="match status" value="1"/>
</dbReference>
<dbReference type="STRING" id="1220589.CD32_22440"/>
<dbReference type="InterPro" id="IPR036388">
    <property type="entry name" value="WH-like_DNA-bd_sf"/>
</dbReference>
<dbReference type="OrthoDB" id="9781630at2"/>
<dbReference type="Pfam" id="PF07729">
    <property type="entry name" value="FCD"/>
    <property type="match status" value="1"/>
</dbReference>
<evidence type="ECO:0000256" key="2">
    <source>
        <dbReference type="ARBA" id="ARBA00023125"/>
    </source>
</evidence>
<evidence type="ECO:0000256" key="1">
    <source>
        <dbReference type="ARBA" id="ARBA00023015"/>
    </source>
</evidence>
<dbReference type="RefSeq" id="WP_036159219.1">
    <property type="nucleotide sequence ID" value="NZ_AVCX01000001.1"/>
</dbReference>
<dbReference type="GO" id="GO:0003700">
    <property type="term" value="F:DNA-binding transcription factor activity"/>
    <property type="evidence" value="ECO:0007669"/>
    <property type="project" value="InterPro"/>
</dbReference>
<gene>
    <name evidence="5" type="ORF">CD32_22440</name>
</gene>